<dbReference type="Pfam" id="PF10433">
    <property type="entry name" value="Beta-prop_RSE1_1st"/>
    <property type="match status" value="1"/>
</dbReference>
<reference evidence="3 4" key="1">
    <citation type="submission" date="2015-04" db="EMBL/GenBank/DDBJ databases">
        <authorList>
            <person name="Syromyatnikov M.Y."/>
            <person name="Popov V.N."/>
        </authorList>
    </citation>
    <scope>NUCLEOTIDE SEQUENCE [LARGE SCALE GENOMIC DNA]</scope>
    <source>
        <strain evidence="3">WF-38-12</strain>
    </source>
</reference>
<dbReference type="STRING" id="28573.A0A0U1M3Z3"/>
<evidence type="ECO:0000259" key="2">
    <source>
        <dbReference type="Pfam" id="PF10433"/>
    </source>
</evidence>
<sequence>MESGFWPTQHTEIADALFRNVQSHQESTTTGPKKPKIALLTQTVVPSPVIQFVLPARLRSRLQNDVVFVGERSLVLREIVMGSYLEDVSVNSDFDADIMAVKAIYLYGDMPLDIQMRLGIQEDSSGPAYTGKDLPDHLLVLTLDSKELVFLYYRDDDEKRNGRFTHFRRPLPSDVSIVERFGRHLAVDPKSRAVAVAAPANFFGVFLLRSPEDLLSQVKKESLDPIFEERFFRLDGDILFMEFLYPEAENENKIILLFIISKGSDTLAVSYVWDSADTLRQARPKVISTKLPGVCRLPSLVIPLTKSTSFMIVTTSLLILASHCTSPDMRFTRQPISEIDTSLPMTWAKWTRPYRHQKYNKSHDDIYLCREDGVIIYVNISNNGSINGVHVLGSLDCDVDRAFDTIDFSDPSHGGDLLIAAGNTGNGGLFISEPRQSPTCVQKFENWAPILDTVLVPPSEESAQHEQSMKAHTNGNGRLYGCSSSANGRGAINEFRYGYEAQIGWIVSLEDLSSARSIWCIPDFSDEGTYLLVSDPLTSTLLYLSRSNGGEIYAVDDLNSALDTSAQTLAAGYTTEGVLVQVTSNSVCLAVPENPSLNHVSSFQIDQNVLISAVNGRLALFAVVIRSDHGIALKVGKIKLFEGCLGSAFLGDIVDLNEVPTSLLIEEINNEIFIFIGLGEGHIDCYQLLGLETHYIGRYTLELSDGDLLKVIDSMVFLTWPGRHHAALFCGLRSGVLVPIDIQFNMESSKKTMKTTQHPYIKLGHTVVKVSKKDKSVLTTCGSGFWCISNFETTDASNFDLNEVWITDQDNSAYVQKSVEVFTVVDAPGNSSSTTLDGSLVCISEGQLLICSLDRRAKAIPRKIEMPGGANRIAYSQYLQSLIVAYTATETVKITGTGNSKLYTRPYLDFIDLETHQSSLSPSQQGSQDKGAPKLWRPSGSSGEKITCILDWIPEHDGQKYHFIVIGTARRSREEKGRIIFLHTRRNTADPGQIECSVKYIHPFDGPVRAVAAYGECTLMVAAGNDIVPIEPDIPKRKKQWVPSARFKLTSPGVSITVHDTFLYVSTARESLVVLKVVENKLELYAHDGARLESLSHYHIGGESKLVLASTRGGKLSLFSETGITNTDKLLTPAVAEANIPLSVIRLSPCPAHPLLPASTVTHGVTADGTIYRITTINEKEWQLLRFVQNLCSRDSLVSPFLSARKRRWTWTDIMPQSNKPSQMHVDGDILSRLVKHGADRLRDILDGNATRSLQVDASAAFPLRTCMEIFEEMAREVFGEITLHDNNTISYFMRWLQKLLQPRI</sequence>
<proteinExistence type="predicted"/>
<dbReference type="InterPro" id="IPR018846">
    <property type="entry name" value="Beta-prop_RSE1/DDB1/CPSF1_1st"/>
</dbReference>
<evidence type="ECO:0000256" key="1">
    <source>
        <dbReference type="SAM" id="MobiDB-lite"/>
    </source>
</evidence>
<protein>
    <submittedName>
        <fullName evidence="3">Autophagy-related protein 2</fullName>
    </submittedName>
</protein>
<dbReference type="OMA" id="ARDHPRC"/>
<dbReference type="PANTHER" id="PTHR10644">
    <property type="entry name" value="DNA REPAIR/RNA PROCESSING CPSF FAMILY"/>
    <property type="match status" value="1"/>
</dbReference>
<accession>A0A0U1M3Z3</accession>
<dbReference type="Gene3D" id="2.130.10.10">
    <property type="entry name" value="YVTN repeat-like/Quinoprotein amine dehydrogenase"/>
    <property type="match status" value="2"/>
</dbReference>
<dbReference type="GO" id="GO:0006397">
    <property type="term" value="P:mRNA processing"/>
    <property type="evidence" value="ECO:0007669"/>
    <property type="project" value="UniProtKB-KW"/>
</dbReference>
<dbReference type="InterPro" id="IPR050358">
    <property type="entry name" value="RSE1/DDB1/CFT1"/>
</dbReference>
<evidence type="ECO:0000313" key="4">
    <source>
        <dbReference type="Proteomes" id="UP000054383"/>
    </source>
</evidence>
<name>A0A0U1M3Z3_TALIS</name>
<dbReference type="Proteomes" id="UP000054383">
    <property type="component" value="Unassembled WGS sequence"/>
</dbReference>
<feature type="compositionally biased region" description="Low complexity" evidence="1">
    <location>
        <begin position="919"/>
        <end position="928"/>
    </location>
</feature>
<gene>
    <name evidence="3" type="ORF">PISL3812_07318</name>
</gene>
<keyword evidence="4" id="KW-1185">Reference proteome</keyword>
<dbReference type="InterPro" id="IPR015943">
    <property type="entry name" value="WD40/YVTN_repeat-like_dom_sf"/>
</dbReference>
<evidence type="ECO:0000313" key="3">
    <source>
        <dbReference type="EMBL" id="CRG90275.1"/>
    </source>
</evidence>
<dbReference type="OrthoDB" id="20774at2759"/>
<organism evidence="3 4">
    <name type="scientific">Talaromyces islandicus</name>
    <name type="common">Penicillium islandicum</name>
    <dbReference type="NCBI Taxonomy" id="28573"/>
    <lineage>
        <taxon>Eukaryota</taxon>
        <taxon>Fungi</taxon>
        <taxon>Dikarya</taxon>
        <taxon>Ascomycota</taxon>
        <taxon>Pezizomycotina</taxon>
        <taxon>Eurotiomycetes</taxon>
        <taxon>Eurotiomycetidae</taxon>
        <taxon>Eurotiales</taxon>
        <taxon>Trichocomaceae</taxon>
        <taxon>Talaromyces</taxon>
        <taxon>Talaromyces sect. Islandici</taxon>
    </lineage>
</organism>
<dbReference type="EMBL" id="CVMT01000007">
    <property type="protein sequence ID" value="CRG90275.1"/>
    <property type="molecule type" value="Genomic_DNA"/>
</dbReference>
<feature type="region of interest" description="Disordered" evidence="1">
    <location>
        <begin position="919"/>
        <end position="941"/>
    </location>
</feature>
<feature type="domain" description="RSE1/DDB1/CPSF1 first beta-propeller" evidence="2">
    <location>
        <begin position="49"/>
        <end position="445"/>
    </location>
</feature>